<evidence type="ECO:0000313" key="3">
    <source>
        <dbReference type="Proteomes" id="UP000186817"/>
    </source>
</evidence>
<proteinExistence type="predicted"/>
<sequence>MFLLLLAVQSLAVSAAKDPLPVTGTMELYFGSGSVRSWESTGFVGLSEGMPIQALKEDSQAEGTGKGGTYSNEHISKAEDHFPVAKSYPSWEANLVTSLHLSIYQRLADPNLVGQPGNENGCLRMAGSLEPKLKLTGCAKEIHEPRASDKEE</sequence>
<keyword evidence="3" id="KW-1185">Reference proteome</keyword>
<reference evidence="2 3" key="1">
    <citation type="submission" date="2016-02" db="EMBL/GenBank/DDBJ databases">
        <title>Genome analysis of coral dinoflagellate symbionts highlights evolutionary adaptations to a symbiotic lifestyle.</title>
        <authorList>
            <person name="Aranda M."/>
            <person name="Li Y."/>
            <person name="Liew Y.J."/>
            <person name="Baumgarten S."/>
            <person name="Simakov O."/>
            <person name="Wilson M."/>
            <person name="Piel J."/>
            <person name="Ashoor H."/>
            <person name="Bougouffa S."/>
            <person name="Bajic V.B."/>
            <person name="Ryu T."/>
            <person name="Ravasi T."/>
            <person name="Bayer T."/>
            <person name="Micklem G."/>
            <person name="Kim H."/>
            <person name="Bhak J."/>
            <person name="Lajeunesse T.C."/>
            <person name="Voolstra C.R."/>
        </authorList>
    </citation>
    <scope>NUCLEOTIDE SEQUENCE [LARGE SCALE GENOMIC DNA]</scope>
    <source>
        <strain evidence="2 3">CCMP2467</strain>
    </source>
</reference>
<feature type="signal peptide" evidence="1">
    <location>
        <begin position="1"/>
        <end position="15"/>
    </location>
</feature>
<accession>A0A1Q9BZJ6</accession>
<feature type="chain" id="PRO_5013181035" evidence="1">
    <location>
        <begin position="16"/>
        <end position="152"/>
    </location>
</feature>
<dbReference type="Proteomes" id="UP000186817">
    <property type="component" value="Unassembled WGS sequence"/>
</dbReference>
<organism evidence="2 3">
    <name type="scientific">Symbiodinium microadriaticum</name>
    <name type="common">Dinoflagellate</name>
    <name type="synonym">Zooxanthella microadriatica</name>
    <dbReference type="NCBI Taxonomy" id="2951"/>
    <lineage>
        <taxon>Eukaryota</taxon>
        <taxon>Sar</taxon>
        <taxon>Alveolata</taxon>
        <taxon>Dinophyceae</taxon>
        <taxon>Suessiales</taxon>
        <taxon>Symbiodiniaceae</taxon>
        <taxon>Symbiodinium</taxon>
    </lineage>
</organism>
<dbReference type="EMBL" id="LSRX01002143">
    <property type="protein sequence ID" value="OLP76089.1"/>
    <property type="molecule type" value="Genomic_DNA"/>
</dbReference>
<evidence type="ECO:0000313" key="2">
    <source>
        <dbReference type="EMBL" id="OLP76089.1"/>
    </source>
</evidence>
<dbReference type="AlphaFoldDB" id="A0A1Q9BZJ6"/>
<dbReference type="OrthoDB" id="10279895at2759"/>
<protein>
    <submittedName>
        <fullName evidence="2">Uncharacterized protein</fullName>
    </submittedName>
</protein>
<keyword evidence="1" id="KW-0732">Signal</keyword>
<comment type="caution">
    <text evidence="2">The sequence shown here is derived from an EMBL/GenBank/DDBJ whole genome shotgun (WGS) entry which is preliminary data.</text>
</comment>
<name>A0A1Q9BZJ6_SYMMI</name>
<evidence type="ECO:0000256" key="1">
    <source>
        <dbReference type="SAM" id="SignalP"/>
    </source>
</evidence>
<gene>
    <name evidence="2" type="ORF">AK812_SmicGene44020</name>
</gene>